<dbReference type="RefSeq" id="WP_264945685.1">
    <property type="nucleotide sequence ID" value="NZ_JAPDRA010000009.1"/>
</dbReference>
<evidence type="ECO:0000313" key="4">
    <source>
        <dbReference type="Proteomes" id="UP001596977"/>
    </source>
</evidence>
<dbReference type="Gene3D" id="3.20.20.100">
    <property type="entry name" value="NADP-dependent oxidoreductase domain"/>
    <property type="match status" value="1"/>
</dbReference>
<gene>
    <name evidence="3" type="ORF">ACFQ1E_16360</name>
</gene>
<dbReference type="Proteomes" id="UP001596977">
    <property type="component" value="Unassembled WGS sequence"/>
</dbReference>
<comment type="caution">
    <text evidence="3">The sequence shown here is derived from an EMBL/GenBank/DDBJ whole genome shotgun (WGS) entry which is preliminary data.</text>
</comment>
<sequence length="362" mass="38969">MLDDFITFGRSGLRVSRYALGAFNFGGSQSWSLDAAAAGRMIAHYRELGGNFLDCANSYGGGEAEVIIGDYLAAEPGARDRLVIASKFGSNTQPGDPNSGGAGRKAIIQTCERSLRRLRTDRLDLYWMHLWDPYTPMEETLRALDDLVSAGKILHVGLSNTPAWKISEAHWIAQWRNHMPIAGLQLQYSLMERSIEIEHVPMAQAYGMNIAAWSPLRNGALSGRYRKGDPEGHNAEGRAVFVTRALDDRSDAILDTLIAVAERNGVSPSQAALAWLRVQPAMGTILLGAHTIDQLTENAASARIELPAEDLAALDEVSKPRIPYPGDFARRAIGSISGGTRINGVFSQPGAGSPSQGGGGKA</sequence>
<reference evidence="4" key="1">
    <citation type="journal article" date="2019" name="Int. J. Syst. Evol. Microbiol.">
        <title>The Global Catalogue of Microorganisms (GCM) 10K type strain sequencing project: providing services to taxonomists for standard genome sequencing and annotation.</title>
        <authorList>
            <consortium name="The Broad Institute Genomics Platform"/>
            <consortium name="The Broad Institute Genome Sequencing Center for Infectious Disease"/>
            <person name="Wu L."/>
            <person name="Ma J."/>
        </authorList>
    </citation>
    <scope>NUCLEOTIDE SEQUENCE [LARGE SCALE GENOMIC DNA]</scope>
    <source>
        <strain evidence="4">CCUG 62982</strain>
    </source>
</reference>
<proteinExistence type="predicted"/>
<dbReference type="InterPro" id="IPR050523">
    <property type="entry name" value="AKR_Detox_Biosynth"/>
</dbReference>
<dbReference type="CDD" id="cd19080">
    <property type="entry name" value="AKR_AKR9A_9B"/>
    <property type="match status" value="1"/>
</dbReference>
<organism evidence="3 4">
    <name type="scientific">Sphingomonas canadensis</name>
    <dbReference type="NCBI Taxonomy" id="1219257"/>
    <lineage>
        <taxon>Bacteria</taxon>
        <taxon>Pseudomonadati</taxon>
        <taxon>Pseudomonadota</taxon>
        <taxon>Alphaproteobacteria</taxon>
        <taxon>Sphingomonadales</taxon>
        <taxon>Sphingomonadaceae</taxon>
        <taxon>Sphingomonas</taxon>
    </lineage>
</organism>
<dbReference type="Pfam" id="PF00248">
    <property type="entry name" value="Aldo_ket_red"/>
    <property type="match status" value="1"/>
</dbReference>
<name>A0ABW3HEI6_9SPHN</name>
<dbReference type="SUPFAM" id="SSF51430">
    <property type="entry name" value="NAD(P)-linked oxidoreductase"/>
    <property type="match status" value="1"/>
</dbReference>
<keyword evidence="4" id="KW-1185">Reference proteome</keyword>
<dbReference type="InterPro" id="IPR036812">
    <property type="entry name" value="NAD(P)_OxRdtase_dom_sf"/>
</dbReference>
<feature type="domain" description="NADP-dependent oxidoreductase" evidence="2">
    <location>
        <begin position="20"/>
        <end position="318"/>
    </location>
</feature>
<accession>A0ABW3HEI6</accession>
<dbReference type="PANTHER" id="PTHR43364:SF4">
    <property type="entry name" value="NAD(P)-LINKED OXIDOREDUCTASE SUPERFAMILY PROTEIN"/>
    <property type="match status" value="1"/>
</dbReference>
<keyword evidence="1" id="KW-0560">Oxidoreductase</keyword>
<evidence type="ECO:0000313" key="3">
    <source>
        <dbReference type="EMBL" id="MFD0947917.1"/>
    </source>
</evidence>
<dbReference type="PANTHER" id="PTHR43364">
    <property type="entry name" value="NADH-SPECIFIC METHYLGLYOXAL REDUCTASE-RELATED"/>
    <property type="match status" value="1"/>
</dbReference>
<dbReference type="EMBL" id="JBHTJG010000009">
    <property type="protein sequence ID" value="MFD0947917.1"/>
    <property type="molecule type" value="Genomic_DNA"/>
</dbReference>
<evidence type="ECO:0000259" key="2">
    <source>
        <dbReference type="Pfam" id="PF00248"/>
    </source>
</evidence>
<evidence type="ECO:0000256" key="1">
    <source>
        <dbReference type="ARBA" id="ARBA00023002"/>
    </source>
</evidence>
<dbReference type="InterPro" id="IPR023210">
    <property type="entry name" value="NADP_OxRdtase_dom"/>
</dbReference>
<protein>
    <submittedName>
        <fullName evidence="3">Aldo/keto reductase</fullName>
    </submittedName>
</protein>